<feature type="transmembrane region" description="Helical" evidence="2">
    <location>
        <begin position="7"/>
        <end position="28"/>
    </location>
</feature>
<dbReference type="GO" id="GO:0015628">
    <property type="term" value="P:protein secretion by the type II secretion system"/>
    <property type="evidence" value="ECO:0007669"/>
    <property type="project" value="InterPro"/>
</dbReference>
<keyword evidence="2" id="KW-0472">Membrane</keyword>
<reference evidence="3" key="2">
    <citation type="submission" date="2021-01" db="EMBL/GenBank/DDBJ databases">
        <authorList>
            <person name="Kang M."/>
        </authorList>
    </citation>
    <scope>NUCLEOTIDE SEQUENCE</scope>
    <source>
        <strain evidence="3">KACC 17527</strain>
    </source>
</reference>
<dbReference type="Pfam" id="PF07963">
    <property type="entry name" value="N_methyl"/>
    <property type="match status" value="1"/>
</dbReference>
<evidence type="ECO:0000313" key="3">
    <source>
        <dbReference type="EMBL" id="MBK6007372.1"/>
    </source>
</evidence>
<dbReference type="NCBIfam" id="TIGR02532">
    <property type="entry name" value="IV_pilin_GFxxxE"/>
    <property type="match status" value="1"/>
</dbReference>
<dbReference type="GO" id="GO:0043683">
    <property type="term" value="P:type IV pilus assembly"/>
    <property type="evidence" value="ECO:0007669"/>
    <property type="project" value="InterPro"/>
</dbReference>
<dbReference type="AlphaFoldDB" id="A0A934TV91"/>
<dbReference type="SUPFAM" id="SSF54523">
    <property type="entry name" value="Pili subunits"/>
    <property type="match status" value="1"/>
</dbReference>
<protein>
    <submittedName>
        <fullName evidence="3">Prepilin-type N-terminal cleavage/methylation domain-containing protein</fullName>
    </submittedName>
</protein>
<dbReference type="InterPro" id="IPR031982">
    <property type="entry name" value="PilE-like"/>
</dbReference>
<dbReference type="InterPro" id="IPR000983">
    <property type="entry name" value="Bac_GSPG_pilin"/>
</dbReference>
<accession>A0A934TV91</accession>
<keyword evidence="4" id="KW-1185">Reference proteome</keyword>
<reference evidence="3" key="1">
    <citation type="journal article" date="2012" name="J. Microbiol. Biotechnol.">
        <title>Ramlibacter ginsenosidimutans sp. nov., with ginsenoside-converting activity.</title>
        <authorList>
            <person name="Wang L."/>
            <person name="An D.S."/>
            <person name="Kim S.G."/>
            <person name="Jin F.X."/>
            <person name="Kim S.C."/>
            <person name="Lee S.T."/>
            <person name="Im W.T."/>
        </authorList>
    </citation>
    <scope>NUCLEOTIDE SEQUENCE</scope>
    <source>
        <strain evidence="3">KACC 17527</strain>
    </source>
</reference>
<dbReference type="InterPro" id="IPR045584">
    <property type="entry name" value="Pilin-like"/>
</dbReference>
<dbReference type="PRINTS" id="PR00813">
    <property type="entry name" value="BCTERIALGSPG"/>
</dbReference>
<comment type="caution">
    <text evidence="3">The sequence shown here is derived from an EMBL/GenBank/DDBJ whole genome shotgun (WGS) entry which is preliminary data.</text>
</comment>
<evidence type="ECO:0000256" key="2">
    <source>
        <dbReference type="SAM" id="Phobius"/>
    </source>
</evidence>
<dbReference type="Proteomes" id="UP000630528">
    <property type="component" value="Unassembled WGS sequence"/>
</dbReference>
<keyword evidence="2" id="KW-1133">Transmembrane helix</keyword>
<keyword evidence="2" id="KW-0812">Transmembrane</keyword>
<evidence type="ECO:0000256" key="1">
    <source>
        <dbReference type="ARBA" id="ARBA00022481"/>
    </source>
</evidence>
<keyword evidence="1" id="KW-0488">Methylation</keyword>
<name>A0A934TV91_9BURK</name>
<dbReference type="Gene3D" id="3.30.700.10">
    <property type="entry name" value="Glycoprotein, Type 4 Pilin"/>
    <property type="match status" value="1"/>
</dbReference>
<sequence length="128" mass="13713">MRIRGRGFTLIELMVACAVVAILASVAYPSYLSHVRKSARASAKAQMMDIANREQQFLLANRNFVSATQLQASGYALPPDVSAKYTYSIAVASAPPSFTVTFTPIGSQVKDGPLVLSSDGTKSPADKW</sequence>
<gene>
    <name evidence="3" type="ORF">JJB11_14820</name>
</gene>
<dbReference type="EMBL" id="JAEPWM010000005">
    <property type="protein sequence ID" value="MBK6007372.1"/>
    <property type="molecule type" value="Genomic_DNA"/>
</dbReference>
<proteinExistence type="predicted"/>
<dbReference type="RefSeq" id="WP_201172588.1">
    <property type="nucleotide sequence ID" value="NZ_JAEPWM010000005.1"/>
</dbReference>
<dbReference type="Pfam" id="PF16732">
    <property type="entry name" value="ComP_DUS"/>
    <property type="match status" value="1"/>
</dbReference>
<evidence type="ECO:0000313" key="4">
    <source>
        <dbReference type="Proteomes" id="UP000630528"/>
    </source>
</evidence>
<organism evidence="3 4">
    <name type="scientific">Ramlibacter ginsenosidimutans</name>
    <dbReference type="NCBI Taxonomy" id="502333"/>
    <lineage>
        <taxon>Bacteria</taxon>
        <taxon>Pseudomonadati</taxon>
        <taxon>Pseudomonadota</taxon>
        <taxon>Betaproteobacteria</taxon>
        <taxon>Burkholderiales</taxon>
        <taxon>Comamonadaceae</taxon>
        <taxon>Ramlibacter</taxon>
    </lineage>
</organism>
<dbReference type="InterPro" id="IPR012902">
    <property type="entry name" value="N_methyl_site"/>
</dbReference>
<dbReference type="GO" id="GO:0015627">
    <property type="term" value="C:type II protein secretion system complex"/>
    <property type="evidence" value="ECO:0007669"/>
    <property type="project" value="InterPro"/>
</dbReference>